<feature type="transmembrane region" description="Helical" evidence="1">
    <location>
        <begin position="208"/>
        <end position="228"/>
    </location>
</feature>
<keyword evidence="1" id="KW-1133">Transmembrane helix</keyword>
<feature type="transmembrane region" description="Helical" evidence="1">
    <location>
        <begin position="147"/>
        <end position="166"/>
    </location>
</feature>
<sequence>MTSRTATATGFVAILLWSTLALFTAMSGRLPAFQLVAMTFVIGGLFILAIAAARGRLHLARPTPASFLLGLYGPFGDTALYYAAVKTAPPAEANLIHYLWPLLIVLFAALLPGGGLMLRHLTGALIGLVATAVLISGSLGAGGGGIQLGHVLAALGAFVWASYSVVSRRFAGVPSESLGVTMLGCAAAALACHLAFEQTLWTPSLVEWGGVLGLGLGSTGLAFICWDIGMKKGDVSLLGVASYAAPVLSTIILVLAGYAAASWLLALSCVLIVVGALVASFGPGAGRPPQRSSTRVS</sequence>
<feature type="transmembrane region" description="Helical" evidence="1">
    <location>
        <begin position="235"/>
        <end position="258"/>
    </location>
</feature>
<dbReference type="InterPro" id="IPR037185">
    <property type="entry name" value="EmrE-like"/>
</dbReference>
<feature type="domain" description="EamA" evidence="2">
    <location>
        <begin position="148"/>
        <end position="280"/>
    </location>
</feature>
<dbReference type="PANTHER" id="PTHR22911">
    <property type="entry name" value="ACYL-MALONYL CONDENSING ENZYME-RELATED"/>
    <property type="match status" value="1"/>
</dbReference>
<feature type="transmembrane region" description="Helical" evidence="1">
    <location>
        <begin position="178"/>
        <end position="196"/>
    </location>
</feature>
<gene>
    <name evidence="3" type="ORF">RKE40_12225</name>
</gene>
<proteinExistence type="predicted"/>
<dbReference type="Pfam" id="PF00892">
    <property type="entry name" value="EamA"/>
    <property type="match status" value="2"/>
</dbReference>
<name>A0ABU3S796_9HYPH</name>
<feature type="domain" description="EamA" evidence="2">
    <location>
        <begin position="10"/>
        <end position="135"/>
    </location>
</feature>
<keyword evidence="1" id="KW-0472">Membrane</keyword>
<keyword evidence="1" id="KW-0812">Transmembrane</keyword>
<feature type="transmembrane region" description="Helical" evidence="1">
    <location>
        <begin position="264"/>
        <end position="285"/>
    </location>
</feature>
<evidence type="ECO:0000259" key="2">
    <source>
        <dbReference type="Pfam" id="PF00892"/>
    </source>
</evidence>
<feature type="transmembrane region" description="Helical" evidence="1">
    <location>
        <begin position="31"/>
        <end position="53"/>
    </location>
</feature>
<dbReference type="SUPFAM" id="SSF103481">
    <property type="entry name" value="Multidrug resistance efflux transporter EmrE"/>
    <property type="match status" value="2"/>
</dbReference>
<dbReference type="RefSeq" id="WP_316018512.1">
    <property type="nucleotide sequence ID" value="NZ_JAWDID010000015.1"/>
</dbReference>
<accession>A0ABU3S796</accession>
<dbReference type="Proteomes" id="UP001254257">
    <property type="component" value="Unassembled WGS sequence"/>
</dbReference>
<protein>
    <submittedName>
        <fullName evidence="3">EamA family transporter</fullName>
    </submittedName>
</protein>
<feature type="transmembrane region" description="Helical" evidence="1">
    <location>
        <begin position="121"/>
        <end position="141"/>
    </location>
</feature>
<evidence type="ECO:0000256" key="1">
    <source>
        <dbReference type="SAM" id="Phobius"/>
    </source>
</evidence>
<keyword evidence="4" id="KW-1185">Reference proteome</keyword>
<feature type="transmembrane region" description="Helical" evidence="1">
    <location>
        <begin position="65"/>
        <end position="83"/>
    </location>
</feature>
<dbReference type="PANTHER" id="PTHR22911:SF76">
    <property type="entry name" value="EAMA DOMAIN-CONTAINING PROTEIN"/>
    <property type="match status" value="1"/>
</dbReference>
<evidence type="ECO:0000313" key="3">
    <source>
        <dbReference type="EMBL" id="MDU0340658.1"/>
    </source>
</evidence>
<dbReference type="EMBL" id="JAWDID010000015">
    <property type="protein sequence ID" value="MDU0340658.1"/>
    <property type="molecule type" value="Genomic_DNA"/>
</dbReference>
<reference evidence="3 4" key="1">
    <citation type="submission" date="2023-09" db="EMBL/GenBank/DDBJ databases">
        <title>Whole genome shotgun sequencing (WGS) of Bosea sp. ZW T0_25, isolated from stored onions (Allium cepa).</title>
        <authorList>
            <person name="Stoll D.A."/>
            <person name="Huch M."/>
        </authorList>
    </citation>
    <scope>NUCLEOTIDE SEQUENCE [LARGE SCALE GENOMIC DNA]</scope>
    <source>
        <strain evidence="3 4">ZW T0_25</strain>
    </source>
</reference>
<dbReference type="InterPro" id="IPR000620">
    <property type="entry name" value="EamA_dom"/>
</dbReference>
<evidence type="ECO:0000313" key="4">
    <source>
        <dbReference type="Proteomes" id="UP001254257"/>
    </source>
</evidence>
<feature type="transmembrane region" description="Helical" evidence="1">
    <location>
        <begin position="95"/>
        <end position="114"/>
    </location>
</feature>
<organism evidence="3 4">
    <name type="scientific">Bosea rubneri</name>
    <dbReference type="NCBI Taxonomy" id="3075434"/>
    <lineage>
        <taxon>Bacteria</taxon>
        <taxon>Pseudomonadati</taxon>
        <taxon>Pseudomonadota</taxon>
        <taxon>Alphaproteobacteria</taxon>
        <taxon>Hyphomicrobiales</taxon>
        <taxon>Boseaceae</taxon>
        <taxon>Bosea</taxon>
    </lineage>
</organism>
<comment type="caution">
    <text evidence="3">The sequence shown here is derived from an EMBL/GenBank/DDBJ whole genome shotgun (WGS) entry which is preliminary data.</text>
</comment>